<keyword evidence="5 7" id="KW-0460">Magnesium</keyword>
<evidence type="ECO:0000256" key="4">
    <source>
        <dbReference type="ARBA" id="ARBA00022723"/>
    </source>
</evidence>
<evidence type="ECO:0000259" key="11">
    <source>
        <dbReference type="Pfam" id="PF02880"/>
    </source>
</evidence>
<evidence type="ECO:0000256" key="7">
    <source>
        <dbReference type="RuleBase" id="RU004326"/>
    </source>
</evidence>
<dbReference type="PANTHER" id="PTHR42946:SF1">
    <property type="entry name" value="PHOSPHOGLUCOMUTASE (ALPHA-D-GLUCOSE-1,6-BISPHOSPHATE-DEPENDENT)"/>
    <property type="match status" value="1"/>
</dbReference>
<name>A0A7V3NT86_UNCW3</name>
<protein>
    <submittedName>
        <fullName evidence="12">Phosphoglucosamine mutase</fullName>
        <ecNumber evidence="12">5.4.2.10</ecNumber>
    </submittedName>
</protein>
<feature type="domain" description="Alpha-D-phosphohexomutase C-terminal" evidence="8">
    <location>
        <begin position="388"/>
        <end position="434"/>
    </location>
</feature>
<dbReference type="Pfam" id="PF02880">
    <property type="entry name" value="PGM_PMM_III"/>
    <property type="match status" value="1"/>
</dbReference>
<evidence type="ECO:0000256" key="3">
    <source>
        <dbReference type="ARBA" id="ARBA00022553"/>
    </source>
</evidence>
<dbReference type="InterPro" id="IPR036900">
    <property type="entry name" value="A-D-PHexomutase_C_sf"/>
</dbReference>
<dbReference type="Pfam" id="PF00408">
    <property type="entry name" value="PGM_PMM_IV"/>
    <property type="match status" value="1"/>
</dbReference>
<dbReference type="Pfam" id="PF02878">
    <property type="entry name" value="PGM_PMM_I"/>
    <property type="match status" value="1"/>
</dbReference>
<dbReference type="PANTHER" id="PTHR42946">
    <property type="entry name" value="PHOSPHOHEXOSE MUTASE"/>
    <property type="match status" value="1"/>
</dbReference>
<dbReference type="GO" id="GO:0004615">
    <property type="term" value="F:phosphomannomutase activity"/>
    <property type="evidence" value="ECO:0007669"/>
    <property type="project" value="TreeGrafter"/>
</dbReference>
<dbReference type="GO" id="GO:0009252">
    <property type="term" value="P:peptidoglycan biosynthetic process"/>
    <property type="evidence" value="ECO:0007669"/>
    <property type="project" value="TreeGrafter"/>
</dbReference>
<proteinExistence type="inferred from homology"/>
<comment type="cofactor">
    <cofactor evidence="1">
        <name>Mg(2+)</name>
        <dbReference type="ChEBI" id="CHEBI:18420"/>
    </cofactor>
</comment>
<dbReference type="InterPro" id="IPR050060">
    <property type="entry name" value="Phosphoglucosamine_mutase"/>
</dbReference>
<keyword evidence="6 12" id="KW-0413">Isomerase</keyword>
<dbReference type="PRINTS" id="PR00509">
    <property type="entry name" value="PGMPMM"/>
</dbReference>
<comment type="similarity">
    <text evidence="2 7">Belongs to the phosphohexose mutase family.</text>
</comment>
<accession>A0A7V3NT86</accession>
<gene>
    <name evidence="12" type="primary">glmM</name>
    <name evidence="12" type="ORF">ENV38_00065</name>
</gene>
<sequence>MENKALFSVSGLRGIVGESLTVPLIIKYTSAFAKHNGGNLYFVAQDTRPHSFAIKLAVISTLLSMGKEVVDLGVVPTPTLLLTIREKKADGGIMITASHNPIEWNALKFVNKNGLFISKEDVDEVEKLAQEEPTWSKFDEFKPLRQNVNAIKDHIEKIVESPFINVSLIRKKKFKVVCDCINGAAYQAIPTLLKELGCEVVCINCDDSGEFTRNPEPKKEHLTELENLLFEKDADVAFATDPDGDRLLVGFRDTGLLSEEYTVPLCAYQILGKKKGDIVVNLSTSMMIEHVAEAFKVKVYRTAVGEANVVNTMMEKNAIIGGEGNGGVIFPSINACRDSLTGIAIILSLLAEKDIYSVYSSIPKFCMRKKQVKFDSELPKEKFEKAFKGFKIDLTDGIYLRKKDAWVHIRKSNTEPIVRIYAESPTEEETLSLIAKAEEVLSS</sequence>
<dbReference type="Gene3D" id="3.40.120.10">
    <property type="entry name" value="Alpha-D-Glucose-1,6-Bisphosphate, subunit A, domain 3"/>
    <property type="match status" value="3"/>
</dbReference>
<feature type="domain" description="Alpha-D-phosphohexomutase alpha/beta/alpha" evidence="11">
    <location>
        <begin position="262"/>
        <end position="359"/>
    </location>
</feature>
<dbReference type="PROSITE" id="PS00710">
    <property type="entry name" value="PGM_PMM"/>
    <property type="match status" value="1"/>
</dbReference>
<dbReference type="InterPro" id="IPR005846">
    <property type="entry name" value="A-D-PHexomutase_a/b/a-III"/>
</dbReference>
<dbReference type="NCBIfam" id="TIGR03990">
    <property type="entry name" value="Arch_GlmM"/>
    <property type="match status" value="1"/>
</dbReference>
<feature type="domain" description="Alpha-D-phosphohexomutase alpha/beta/alpha" evidence="10">
    <location>
        <begin position="153"/>
        <end position="249"/>
    </location>
</feature>
<dbReference type="GO" id="GO:0008966">
    <property type="term" value="F:phosphoglucosamine mutase activity"/>
    <property type="evidence" value="ECO:0007669"/>
    <property type="project" value="UniProtKB-EC"/>
</dbReference>
<evidence type="ECO:0000256" key="1">
    <source>
        <dbReference type="ARBA" id="ARBA00001946"/>
    </source>
</evidence>
<dbReference type="InterPro" id="IPR016055">
    <property type="entry name" value="A-D-PHexomutase_a/b/a-I/II/III"/>
</dbReference>
<dbReference type="GO" id="GO:0006048">
    <property type="term" value="P:UDP-N-acetylglucosamine biosynthetic process"/>
    <property type="evidence" value="ECO:0007669"/>
    <property type="project" value="TreeGrafter"/>
</dbReference>
<evidence type="ECO:0000256" key="5">
    <source>
        <dbReference type="ARBA" id="ARBA00022842"/>
    </source>
</evidence>
<evidence type="ECO:0000259" key="10">
    <source>
        <dbReference type="Pfam" id="PF02879"/>
    </source>
</evidence>
<dbReference type="Pfam" id="PF02879">
    <property type="entry name" value="PGM_PMM_II"/>
    <property type="match status" value="1"/>
</dbReference>
<evidence type="ECO:0000256" key="2">
    <source>
        <dbReference type="ARBA" id="ARBA00010231"/>
    </source>
</evidence>
<evidence type="ECO:0000259" key="9">
    <source>
        <dbReference type="Pfam" id="PF02878"/>
    </source>
</evidence>
<dbReference type="InterPro" id="IPR005845">
    <property type="entry name" value="A-D-PHexomutase_a/b/a-II"/>
</dbReference>
<organism evidence="12">
    <name type="scientific">candidate division WOR-3 bacterium</name>
    <dbReference type="NCBI Taxonomy" id="2052148"/>
    <lineage>
        <taxon>Bacteria</taxon>
        <taxon>Bacteria division WOR-3</taxon>
    </lineage>
</organism>
<dbReference type="InterPro" id="IPR005843">
    <property type="entry name" value="A-D-PHexomutase_C"/>
</dbReference>
<keyword evidence="4 7" id="KW-0479">Metal-binding</keyword>
<evidence type="ECO:0000313" key="12">
    <source>
        <dbReference type="EMBL" id="HGB35290.1"/>
    </source>
</evidence>
<evidence type="ECO:0000256" key="6">
    <source>
        <dbReference type="ARBA" id="ARBA00023235"/>
    </source>
</evidence>
<dbReference type="InterPro" id="IPR005844">
    <property type="entry name" value="A-D-PHexomutase_a/b/a-I"/>
</dbReference>
<dbReference type="InterPro" id="IPR016066">
    <property type="entry name" value="A-D-PHexomutase_CS"/>
</dbReference>
<dbReference type="SUPFAM" id="SSF53738">
    <property type="entry name" value="Phosphoglucomutase, first 3 domains"/>
    <property type="match status" value="3"/>
</dbReference>
<dbReference type="GO" id="GO:0005829">
    <property type="term" value="C:cytosol"/>
    <property type="evidence" value="ECO:0007669"/>
    <property type="project" value="TreeGrafter"/>
</dbReference>
<feature type="domain" description="Alpha-D-phosphohexomutase alpha/beta/alpha" evidence="9">
    <location>
        <begin position="6"/>
        <end position="132"/>
    </location>
</feature>
<dbReference type="InterPro" id="IPR005841">
    <property type="entry name" value="Alpha-D-phosphohexomutase_SF"/>
</dbReference>
<dbReference type="AlphaFoldDB" id="A0A7V3NT86"/>
<evidence type="ECO:0000259" key="8">
    <source>
        <dbReference type="Pfam" id="PF00408"/>
    </source>
</evidence>
<dbReference type="EC" id="5.4.2.10" evidence="12"/>
<dbReference type="Gene3D" id="3.30.310.50">
    <property type="entry name" value="Alpha-D-phosphohexomutase, C-terminal domain"/>
    <property type="match status" value="1"/>
</dbReference>
<dbReference type="SUPFAM" id="SSF55957">
    <property type="entry name" value="Phosphoglucomutase, C-terminal domain"/>
    <property type="match status" value="1"/>
</dbReference>
<dbReference type="GO" id="GO:0005975">
    <property type="term" value="P:carbohydrate metabolic process"/>
    <property type="evidence" value="ECO:0007669"/>
    <property type="project" value="InterPro"/>
</dbReference>
<reference evidence="12" key="1">
    <citation type="journal article" date="2020" name="mSystems">
        <title>Genome- and Community-Level Interaction Insights into Carbon Utilization and Element Cycling Functions of Hydrothermarchaeota in Hydrothermal Sediment.</title>
        <authorList>
            <person name="Zhou Z."/>
            <person name="Liu Y."/>
            <person name="Xu W."/>
            <person name="Pan J."/>
            <person name="Luo Z.H."/>
            <person name="Li M."/>
        </authorList>
    </citation>
    <scope>NUCLEOTIDE SEQUENCE [LARGE SCALE GENOMIC DNA]</scope>
    <source>
        <strain evidence="12">SpSt-754</strain>
    </source>
</reference>
<dbReference type="GO" id="GO:0000287">
    <property type="term" value="F:magnesium ion binding"/>
    <property type="evidence" value="ECO:0007669"/>
    <property type="project" value="InterPro"/>
</dbReference>
<keyword evidence="3" id="KW-0597">Phosphoprotein</keyword>
<dbReference type="EMBL" id="DTGD01000003">
    <property type="protein sequence ID" value="HGB35290.1"/>
    <property type="molecule type" value="Genomic_DNA"/>
</dbReference>
<dbReference type="InterPro" id="IPR024086">
    <property type="entry name" value="GlmM_arc-type"/>
</dbReference>
<comment type="caution">
    <text evidence="12">The sequence shown here is derived from an EMBL/GenBank/DDBJ whole genome shotgun (WGS) entry which is preliminary data.</text>
</comment>